<accession>A0ABT1JI18</accession>
<name>A0ABT1JI18_ACTCY</name>
<evidence type="ECO:0000313" key="1">
    <source>
        <dbReference type="EMBL" id="MCP2331844.1"/>
    </source>
</evidence>
<keyword evidence="2" id="KW-1185">Reference proteome</keyword>
<dbReference type="RefSeq" id="WP_026418261.1">
    <property type="nucleotide sequence ID" value="NZ_AUBJ02000001.1"/>
</dbReference>
<dbReference type="EMBL" id="AUBJ02000001">
    <property type="protein sequence ID" value="MCP2331844.1"/>
    <property type="molecule type" value="Genomic_DNA"/>
</dbReference>
<proteinExistence type="predicted"/>
<protein>
    <submittedName>
        <fullName evidence="1">Uncharacterized protein</fullName>
    </submittedName>
</protein>
<organism evidence="1 2">
    <name type="scientific">Actinoalloteichus caeruleus DSM 43889</name>
    <dbReference type="NCBI Taxonomy" id="1120930"/>
    <lineage>
        <taxon>Bacteria</taxon>
        <taxon>Bacillati</taxon>
        <taxon>Actinomycetota</taxon>
        <taxon>Actinomycetes</taxon>
        <taxon>Pseudonocardiales</taxon>
        <taxon>Pseudonocardiaceae</taxon>
        <taxon>Actinoalloteichus</taxon>
        <taxon>Actinoalloteichus cyanogriseus</taxon>
    </lineage>
</organism>
<reference evidence="1 2" key="1">
    <citation type="submission" date="2022-06" db="EMBL/GenBank/DDBJ databases">
        <title>Genomic Encyclopedia of Type Strains, Phase I: the one thousand microbial genomes (KMG-I) project.</title>
        <authorList>
            <person name="Kyrpides N."/>
        </authorList>
    </citation>
    <scope>NUCLEOTIDE SEQUENCE [LARGE SCALE GENOMIC DNA]</scope>
    <source>
        <strain evidence="1 2">DSM 43889</strain>
    </source>
</reference>
<comment type="caution">
    <text evidence="1">The sequence shown here is derived from an EMBL/GenBank/DDBJ whole genome shotgun (WGS) entry which is preliminary data.</text>
</comment>
<sequence>MTGEPDVRVHGRELLCERSRLVTVRPDRAGSRVLLHVGTTPHAGLIQLTPELARRAADAIRLGSTTELEGTCLTGRRWLTIEHTRWRMLTGLAVRGPYTNEEPIGVERSQAGLLADALERVAGSIVSHRAHRAAPVGDDLLWVRRHGRWLPPRHHTEERCWQLWLDAVPAGSPFATLAPGTRYGVCDGHRARTRRIRQLVTVNRVLRCAVSTPDQAEAELAAFLGAVGRDLTVESWQREAHAHRFTVDRPYQLCAWTHGDPETVSLALPEGSRFSPSGWLRISGSQLTED</sequence>
<evidence type="ECO:0000313" key="2">
    <source>
        <dbReference type="Proteomes" id="UP000791080"/>
    </source>
</evidence>
<gene>
    <name evidence="1" type="ORF">G443_002114</name>
</gene>
<dbReference type="Proteomes" id="UP000791080">
    <property type="component" value="Unassembled WGS sequence"/>
</dbReference>